<reference evidence="2 3" key="1">
    <citation type="submission" date="2024-02" db="EMBL/GenBank/DDBJ databases">
        <title>Identification of pathogenicity and growth-promoting function of Pseudomonas putida variant.</title>
        <authorList>
            <person name="Sun J."/>
        </authorList>
    </citation>
    <scope>NUCLEOTIDE SEQUENCE [LARGE SCALE GENOMIC DNA]</scope>
    <source>
        <strain evidence="2 3">A03</strain>
    </source>
</reference>
<protein>
    <submittedName>
        <fullName evidence="2">Alpha/beta fold hydrolase</fullName>
    </submittedName>
</protein>
<dbReference type="PANTHER" id="PTHR43798">
    <property type="entry name" value="MONOACYLGLYCEROL LIPASE"/>
    <property type="match status" value="1"/>
</dbReference>
<dbReference type="InterPro" id="IPR050266">
    <property type="entry name" value="AB_hydrolase_sf"/>
</dbReference>
<evidence type="ECO:0000259" key="1">
    <source>
        <dbReference type="Pfam" id="PF00561"/>
    </source>
</evidence>
<proteinExistence type="predicted"/>
<dbReference type="Pfam" id="PF00561">
    <property type="entry name" value="Abhydrolase_1"/>
    <property type="match status" value="1"/>
</dbReference>
<dbReference type="InterPro" id="IPR029058">
    <property type="entry name" value="AB_hydrolase_fold"/>
</dbReference>
<dbReference type="PRINTS" id="PR00111">
    <property type="entry name" value="ABHYDROLASE"/>
</dbReference>
<keyword evidence="2" id="KW-0378">Hydrolase</keyword>
<keyword evidence="3" id="KW-1185">Reference proteome</keyword>
<evidence type="ECO:0000313" key="2">
    <source>
        <dbReference type="EMBL" id="MEJ5865167.1"/>
    </source>
</evidence>
<dbReference type="InterPro" id="IPR000073">
    <property type="entry name" value="AB_hydrolase_1"/>
</dbReference>
<dbReference type="SUPFAM" id="SSF53474">
    <property type="entry name" value="alpha/beta-Hydrolases"/>
    <property type="match status" value="1"/>
</dbReference>
<evidence type="ECO:0000313" key="3">
    <source>
        <dbReference type="Proteomes" id="UP001380290"/>
    </source>
</evidence>
<feature type="domain" description="AB hydrolase-1" evidence="1">
    <location>
        <begin position="23"/>
        <end position="257"/>
    </location>
</feature>
<dbReference type="EMBL" id="JBBHLC010000065">
    <property type="protein sequence ID" value="MEJ5865167.1"/>
    <property type="molecule type" value="Genomic_DNA"/>
</dbReference>
<dbReference type="Gene3D" id="3.40.50.1820">
    <property type="entry name" value="alpha/beta hydrolase"/>
    <property type="match status" value="1"/>
</dbReference>
<dbReference type="PANTHER" id="PTHR43798:SF29">
    <property type="entry name" value="AB HYDROLASE-1 DOMAIN-CONTAINING PROTEIN"/>
    <property type="match status" value="1"/>
</dbReference>
<comment type="caution">
    <text evidence="2">The sequence shown here is derived from an EMBL/GenBank/DDBJ whole genome shotgun (WGS) entry which is preliminary data.</text>
</comment>
<accession>A0ABU8QX23</accession>
<name>A0ABU8QX23_9PSED</name>
<gene>
    <name evidence="2" type="ORF">V7S98_18275</name>
</gene>
<organism evidence="2 3">
    <name type="scientific">Pseudomonas farsensis</name>
    <dbReference type="NCBI Taxonomy" id="2745492"/>
    <lineage>
        <taxon>Bacteria</taxon>
        <taxon>Pseudomonadati</taxon>
        <taxon>Pseudomonadota</taxon>
        <taxon>Gammaproteobacteria</taxon>
        <taxon>Pseudomonadales</taxon>
        <taxon>Pseudomonadaceae</taxon>
        <taxon>Pseudomonas</taxon>
    </lineage>
</organism>
<sequence length="272" mass="30031">MHKHFIEIDGARMSYVDQGHGFPLLLGHSYLWSAAMWQPQIEALSRHFRVIVPELWGHGSSDAPPACTTDMSALARQHLALLDKLHIKKCHLVGLSVGGMWGAQLAVEHPERVDRLVLMDTYLGAEPEATRLKYFALLDAASAAGTFPEPLLDIIVPIFFHAGGQTVPEIREQFRADLKASSAQTIRQSLDPLGRVIFGRPDLLARLGELPGERSIVICGDQDIPRPPEESNQMSRLIGCLAAQIPNAGHISSLENPKVVNDFLLAWLPRNH</sequence>
<dbReference type="Proteomes" id="UP001380290">
    <property type="component" value="Unassembled WGS sequence"/>
</dbReference>
<dbReference type="GO" id="GO:0016787">
    <property type="term" value="F:hydrolase activity"/>
    <property type="evidence" value="ECO:0007669"/>
    <property type="project" value="UniProtKB-KW"/>
</dbReference>
<dbReference type="RefSeq" id="WP_339600155.1">
    <property type="nucleotide sequence ID" value="NZ_JBBHLC010000065.1"/>
</dbReference>